<gene>
    <name evidence="2" type="ORF">GM51_8865</name>
</gene>
<comment type="caution">
    <text evidence="2">The sequence shown here is derived from an EMBL/GenBank/DDBJ whole genome shotgun (WGS) entry which is preliminary data.</text>
</comment>
<proteinExistence type="predicted"/>
<keyword evidence="1" id="KW-0472">Membrane</keyword>
<feature type="transmembrane region" description="Helical" evidence="1">
    <location>
        <begin position="50"/>
        <end position="71"/>
    </location>
</feature>
<dbReference type="EMBL" id="JNSL01000047">
    <property type="protein sequence ID" value="KGA18208.1"/>
    <property type="molecule type" value="Genomic_DNA"/>
</dbReference>
<keyword evidence="1" id="KW-1133">Transmembrane helix</keyword>
<accession>A0A094SIG7</accession>
<keyword evidence="1" id="KW-0812">Transmembrane</keyword>
<reference evidence="2" key="1">
    <citation type="submission" date="2014-06" db="EMBL/GenBank/DDBJ databases">
        <title>Key roles for freshwater Actinobacteria revealed by deep metagenomic sequencing.</title>
        <authorList>
            <person name="Ghai R."/>
            <person name="Mizuno C.M."/>
            <person name="Picazo A."/>
            <person name="Camacho A."/>
            <person name="Rodriguez-Valera F."/>
        </authorList>
    </citation>
    <scope>NUCLEOTIDE SEQUENCE</scope>
</reference>
<dbReference type="AlphaFoldDB" id="A0A094SIG7"/>
<name>A0A094SIG7_9ZZZZ</name>
<protein>
    <submittedName>
        <fullName evidence="2">Uncharacterized protein</fullName>
    </submittedName>
</protein>
<organism evidence="2">
    <name type="scientific">freshwater metagenome</name>
    <dbReference type="NCBI Taxonomy" id="449393"/>
    <lineage>
        <taxon>unclassified sequences</taxon>
        <taxon>metagenomes</taxon>
        <taxon>ecological metagenomes</taxon>
    </lineage>
</organism>
<sequence>MNASIRRNLFIIGAVFVVVGAALALTDFESPSPLDAVGEPLLSLSDTVEIVKYLGVAGGIICLVIAFVSLLRSRSKTKSD</sequence>
<evidence type="ECO:0000313" key="2">
    <source>
        <dbReference type="EMBL" id="KGA18208.1"/>
    </source>
</evidence>
<evidence type="ECO:0000256" key="1">
    <source>
        <dbReference type="SAM" id="Phobius"/>
    </source>
</evidence>